<dbReference type="SUPFAM" id="SSF46689">
    <property type="entry name" value="Homeodomain-like"/>
    <property type="match status" value="1"/>
</dbReference>
<dbReference type="RefSeq" id="WP_202826050.1">
    <property type="nucleotide sequence ID" value="NZ_JAEUXJ010000004.1"/>
</dbReference>
<dbReference type="PRINTS" id="PR00455">
    <property type="entry name" value="HTHTETR"/>
</dbReference>
<name>A0ABS1V3Q9_9PROT</name>
<comment type="caution">
    <text evidence="4">The sequence shown here is derived from an EMBL/GenBank/DDBJ whole genome shotgun (WGS) entry which is preliminary data.</text>
</comment>
<evidence type="ECO:0000313" key="5">
    <source>
        <dbReference type="Proteomes" id="UP000606490"/>
    </source>
</evidence>
<evidence type="ECO:0000256" key="2">
    <source>
        <dbReference type="PROSITE-ProRule" id="PRU00335"/>
    </source>
</evidence>
<dbReference type="Proteomes" id="UP000606490">
    <property type="component" value="Unassembled WGS sequence"/>
</dbReference>
<dbReference type="PANTHER" id="PTHR30055:SF226">
    <property type="entry name" value="HTH-TYPE TRANSCRIPTIONAL REGULATOR PKSA"/>
    <property type="match status" value="1"/>
</dbReference>
<dbReference type="InterPro" id="IPR036271">
    <property type="entry name" value="Tet_transcr_reg_TetR-rel_C_sf"/>
</dbReference>
<dbReference type="InterPro" id="IPR041490">
    <property type="entry name" value="KstR2_TetR_C"/>
</dbReference>
<evidence type="ECO:0000256" key="1">
    <source>
        <dbReference type="ARBA" id="ARBA00023125"/>
    </source>
</evidence>
<protein>
    <submittedName>
        <fullName evidence="4">TetR family transcriptional regulator</fullName>
    </submittedName>
</protein>
<evidence type="ECO:0000313" key="4">
    <source>
        <dbReference type="EMBL" id="MBL6456332.1"/>
    </source>
</evidence>
<dbReference type="PROSITE" id="PS50977">
    <property type="entry name" value="HTH_TETR_2"/>
    <property type="match status" value="1"/>
</dbReference>
<dbReference type="PROSITE" id="PS01081">
    <property type="entry name" value="HTH_TETR_1"/>
    <property type="match status" value="1"/>
</dbReference>
<reference evidence="4 5" key="1">
    <citation type="submission" date="2021-01" db="EMBL/GenBank/DDBJ databases">
        <title>Belnapia mucosa sp. nov. and Belnapia arida sp. nov., isolated from the Tabernas Desert (Almeria, Spain).</title>
        <authorList>
            <person name="Molina-Menor E."/>
            <person name="Vidal-Verdu A."/>
            <person name="Calonge A."/>
            <person name="Satari L."/>
            <person name="Pereto Magraner J."/>
            <person name="Porcar Miralles M."/>
        </authorList>
    </citation>
    <scope>NUCLEOTIDE SEQUENCE [LARGE SCALE GENOMIC DNA]</scope>
    <source>
        <strain evidence="4 5">T6</strain>
    </source>
</reference>
<dbReference type="Pfam" id="PF17932">
    <property type="entry name" value="TetR_C_24"/>
    <property type="match status" value="1"/>
</dbReference>
<dbReference type="InterPro" id="IPR001647">
    <property type="entry name" value="HTH_TetR"/>
</dbReference>
<accession>A0ABS1V3Q9</accession>
<sequence length="205" mass="22738">MESLPSRREEILDAAAEAFMTLGFAATSIDSICAALGLTKGSVYYHFRSKSDLFFAVHRRAMERTRVALTGAAPDAPPAERLHAMAFAHAMLIMEHLPDLRVAALGLEMHLMVRTTAAERADLEELVALRDANERLYVAVIEEGVARGVFRKVDPRLASKPLLGALNWTSRWYQPRPRQRRADRAAIATELADFVLGGLLHRSTC</sequence>
<keyword evidence="5" id="KW-1185">Reference proteome</keyword>
<dbReference type="PANTHER" id="PTHR30055">
    <property type="entry name" value="HTH-TYPE TRANSCRIPTIONAL REGULATOR RUTR"/>
    <property type="match status" value="1"/>
</dbReference>
<gene>
    <name evidence="4" type="ORF">JMJ55_13440</name>
</gene>
<dbReference type="EMBL" id="JAEUXJ010000004">
    <property type="protein sequence ID" value="MBL6456332.1"/>
    <property type="molecule type" value="Genomic_DNA"/>
</dbReference>
<evidence type="ECO:0000259" key="3">
    <source>
        <dbReference type="PROSITE" id="PS50977"/>
    </source>
</evidence>
<dbReference type="InterPro" id="IPR009057">
    <property type="entry name" value="Homeodomain-like_sf"/>
</dbReference>
<organism evidence="4 5">
    <name type="scientific">Belnapia mucosa</name>
    <dbReference type="NCBI Taxonomy" id="2804532"/>
    <lineage>
        <taxon>Bacteria</taxon>
        <taxon>Pseudomonadati</taxon>
        <taxon>Pseudomonadota</taxon>
        <taxon>Alphaproteobacteria</taxon>
        <taxon>Acetobacterales</taxon>
        <taxon>Roseomonadaceae</taxon>
        <taxon>Belnapia</taxon>
    </lineage>
</organism>
<feature type="DNA-binding region" description="H-T-H motif" evidence="2">
    <location>
        <begin position="28"/>
        <end position="47"/>
    </location>
</feature>
<dbReference type="InterPro" id="IPR050109">
    <property type="entry name" value="HTH-type_TetR-like_transc_reg"/>
</dbReference>
<dbReference type="SUPFAM" id="SSF48498">
    <property type="entry name" value="Tetracyclin repressor-like, C-terminal domain"/>
    <property type="match status" value="1"/>
</dbReference>
<dbReference type="Pfam" id="PF00440">
    <property type="entry name" value="TetR_N"/>
    <property type="match status" value="1"/>
</dbReference>
<dbReference type="InterPro" id="IPR023772">
    <property type="entry name" value="DNA-bd_HTH_TetR-type_CS"/>
</dbReference>
<dbReference type="Gene3D" id="1.10.357.10">
    <property type="entry name" value="Tetracycline Repressor, domain 2"/>
    <property type="match status" value="1"/>
</dbReference>
<keyword evidence="1 2" id="KW-0238">DNA-binding</keyword>
<proteinExistence type="predicted"/>
<dbReference type="Gene3D" id="1.10.10.60">
    <property type="entry name" value="Homeodomain-like"/>
    <property type="match status" value="1"/>
</dbReference>
<feature type="domain" description="HTH tetR-type" evidence="3">
    <location>
        <begin position="5"/>
        <end position="65"/>
    </location>
</feature>